<accession>A0AAV1ATV3</accession>
<evidence type="ECO:0000256" key="1">
    <source>
        <dbReference type="SAM" id="Coils"/>
    </source>
</evidence>
<reference evidence="2 3" key="1">
    <citation type="submission" date="2023-01" db="EMBL/GenBank/DDBJ databases">
        <authorList>
            <person name="Kreplak J."/>
        </authorList>
    </citation>
    <scope>NUCLEOTIDE SEQUENCE [LARGE SCALE GENOMIC DNA]</scope>
</reference>
<organism evidence="2 3">
    <name type="scientific">Vicia faba</name>
    <name type="common">Broad bean</name>
    <name type="synonym">Faba vulgaris</name>
    <dbReference type="NCBI Taxonomy" id="3906"/>
    <lineage>
        <taxon>Eukaryota</taxon>
        <taxon>Viridiplantae</taxon>
        <taxon>Streptophyta</taxon>
        <taxon>Embryophyta</taxon>
        <taxon>Tracheophyta</taxon>
        <taxon>Spermatophyta</taxon>
        <taxon>Magnoliopsida</taxon>
        <taxon>eudicotyledons</taxon>
        <taxon>Gunneridae</taxon>
        <taxon>Pentapetalae</taxon>
        <taxon>rosids</taxon>
        <taxon>fabids</taxon>
        <taxon>Fabales</taxon>
        <taxon>Fabaceae</taxon>
        <taxon>Papilionoideae</taxon>
        <taxon>50 kb inversion clade</taxon>
        <taxon>NPAAA clade</taxon>
        <taxon>Hologalegina</taxon>
        <taxon>IRL clade</taxon>
        <taxon>Fabeae</taxon>
        <taxon>Vicia</taxon>
    </lineage>
</organism>
<gene>
    <name evidence="2" type="ORF">VFH_V072360</name>
</gene>
<keyword evidence="3" id="KW-1185">Reference proteome</keyword>
<dbReference type="Proteomes" id="UP001157006">
    <property type="component" value="Chromosome 5"/>
</dbReference>
<name>A0AAV1ATV3_VICFA</name>
<evidence type="ECO:0000313" key="2">
    <source>
        <dbReference type="EMBL" id="CAI8613251.1"/>
    </source>
</evidence>
<evidence type="ECO:0000313" key="3">
    <source>
        <dbReference type="Proteomes" id="UP001157006"/>
    </source>
</evidence>
<sequence>MSVLVNGSPSRDFDVARGLRQCDPLSPFLFTLVTEGLTGMMQKATQNGAFDGFKWRMLKEETAIWKDILQTRYEDLTIRNMQDVQASKIKKSSIWWRDVVSAGRVVLADKTCADIFMIKVKYKVGSGEKTVFWHNIWIGDKPLKEEFHEVYAKVVNKLGRVCELWKSAPLVWKWDLGISKEVLISMNGTAARQLKELEEILEEIEIRQEQQDTIWWWPEQDGIFSVKSFYDRARKKVTTNDELQVEQTHYLKHIWKVLARLSGGDLRIGLGYRVEAPLNQFCSTFTGSNSN</sequence>
<keyword evidence="1" id="KW-0175">Coiled coil</keyword>
<dbReference type="AlphaFoldDB" id="A0AAV1ATV3"/>
<protein>
    <submittedName>
        <fullName evidence="2">Uncharacterized protein</fullName>
    </submittedName>
</protein>
<dbReference type="PANTHER" id="PTHR36617:SF16">
    <property type="entry name" value="OS04G0516500 PROTEIN"/>
    <property type="match status" value="1"/>
</dbReference>
<dbReference type="EMBL" id="OX451740">
    <property type="protein sequence ID" value="CAI8613251.1"/>
    <property type="molecule type" value="Genomic_DNA"/>
</dbReference>
<dbReference type="PANTHER" id="PTHR36617">
    <property type="entry name" value="PROTEIN, PUTATIVE-RELATED"/>
    <property type="match status" value="1"/>
</dbReference>
<feature type="coiled-coil region" evidence="1">
    <location>
        <begin position="187"/>
        <end position="214"/>
    </location>
</feature>
<proteinExistence type="predicted"/>